<feature type="signal peptide" evidence="3">
    <location>
        <begin position="1"/>
        <end position="32"/>
    </location>
</feature>
<name>A0ABS1S3C8_9RHOB</name>
<evidence type="ECO:0000256" key="1">
    <source>
        <dbReference type="ARBA" id="ARBA00022729"/>
    </source>
</evidence>
<dbReference type="RefSeq" id="WP_191308887.1">
    <property type="nucleotide sequence ID" value="NZ_BNCL01000004.1"/>
</dbReference>
<feature type="domain" description="Polysaccharide export protein N-terminal" evidence="4">
    <location>
        <begin position="33"/>
        <end position="103"/>
    </location>
</feature>
<protein>
    <submittedName>
        <fullName evidence="5">Polysaccharide biosynthesis/export family protein</fullName>
    </submittedName>
</protein>
<keyword evidence="6" id="KW-1185">Reference proteome</keyword>
<evidence type="ECO:0000256" key="3">
    <source>
        <dbReference type="SAM" id="SignalP"/>
    </source>
</evidence>
<dbReference type="Pfam" id="PF02563">
    <property type="entry name" value="Poly_export"/>
    <property type="match status" value="1"/>
</dbReference>
<dbReference type="Proteomes" id="UP000644749">
    <property type="component" value="Unassembled WGS sequence"/>
</dbReference>
<evidence type="ECO:0000313" key="6">
    <source>
        <dbReference type="Proteomes" id="UP000644749"/>
    </source>
</evidence>
<dbReference type="PANTHER" id="PTHR33619">
    <property type="entry name" value="POLYSACCHARIDE EXPORT PROTEIN GFCE-RELATED"/>
    <property type="match status" value="1"/>
</dbReference>
<dbReference type="InterPro" id="IPR003715">
    <property type="entry name" value="Poly_export_N"/>
</dbReference>
<dbReference type="Gene3D" id="3.10.560.10">
    <property type="entry name" value="Outer membrane lipoprotein wza domain like"/>
    <property type="match status" value="1"/>
</dbReference>
<proteinExistence type="predicted"/>
<evidence type="ECO:0000259" key="4">
    <source>
        <dbReference type="Pfam" id="PF02563"/>
    </source>
</evidence>
<reference evidence="5 6" key="1">
    <citation type="submission" date="2021-01" db="EMBL/GenBank/DDBJ databases">
        <title>011410 draft genome.</title>
        <authorList>
            <person name="Lang L."/>
        </authorList>
    </citation>
    <scope>NUCLEOTIDE SEQUENCE [LARGE SCALE GENOMIC DNA]</scope>
    <source>
        <strain evidence="5 6">KCTC 42845</strain>
    </source>
</reference>
<dbReference type="InterPro" id="IPR049712">
    <property type="entry name" value="Poly_export"/>
</dbReference>
<sequence length="391" mass="42161">MRSFSGSAGTRRTYRAALFALCLGCCPMAAMAQVQPGDTLRVEVFDAPEFSREGMVGQDGAIALPLVGRIAVAGMDLEAAGRAIEGALKSQGLLTTPRLIVEIAVHRPVYVGGSVREPGMIAFVPGLTARQAIIAAGGMGTPGDTDAEKALSSVARREAVVFELSQLTERIARLEAEIGDGTGNAQDIGAEAAFLQDRLDRREQRELHTNQLLTLIKFEIDTLDRQSVLHEAEAALQQSDIEDARSLVQRGLAPRTRLQELLRQMSELNRDQLENRAYHARAQQGAETARYALADAIAAEREAARTDLAAAKASRAYLLAELKELDLQILPLRMNLQGSRAASPQARIQVHRSSGGETRMIEPSLDAPLEPGDVLEVSLVLSDPMTIEPGQ</sequence>
<organism evidence="5 6">
    <name type="scientific">Paracoccus aerius</name>
    <dbReference type="NCBI Taxonomy" id="1915382"/>
    <lineage>
        <taxon>Bacteria</taxon>
        <taxon>Pseudomonadati</taxon>
        <taxon>Pseudomonadota</taxon>
        <taxon>Alphaproteobacteria</taxon>
        <taxon>Rhodobacterales</taxon>
        <taxon>Paracoccaceae</taxon>
        <taxon>Paracoccus</taxon>
    </lineage>
</organism>
<dbReference type="PANTHER" id="PTHR33619:SF3">
    <property type="entry name" value="POLYSACCHARIDE EXPORT PROTEIN GFCE-RELATED"/>
    <property type="match status" value="1"/>
</dbReference>
<dbReference type="EMBL" id="JAESHT010000004">
    <property type="protein sequence ID" value="MBL3673218.1"/>
    <property type="molecule type" value="Genomic_DNA"/>
</dbReference>
<keyword evidence="2" id="KW-0175">Coiled coil</keyword>
<evidence type="ECO:0000313" key="5">
    <source>
        <dbReference type="EMBL" id="MBL3673218.1"/>
    </source>
</evidence>
<gene>
    <name evidence="5" type="ORF">JL111_06905</name>
</gene>
<feature type="coiled-coil region" evidence="2">
    <location>
        <begin position="157"/>
        <end position="184"/>
    </location>
</feature>
<accession>A0ABS1S3C8</accession>
<dbReference type="Gene3D" id="3.30.1950.10">
    <property type="entry name" value="wza like domain"/>
    <property type="match status" value="1"/>
</dbReference>
<keyword evidence="1 3" id="KW-0732">Signal</keyword>
<feature type="chain" id="PRO_5045797483" evidence="3">
    <location>
        <begin position="33"/>
        <end position="391"/>
    </location>
</feature>
<comment type="caution">
    <text evidence="5">The sequence shown here is derived from an EMBL/GenBank/DDBJ whole genome shotgun (WGS) entry which is preliminary data.</text>
</comment>
<evidence type="ECO:0000256" key="2">
    <source>
        <dbReference type="SAM" id="Coils"/>
    </source>
</evidence>